<proteinExistence type="predicted"/>
<reference evidence="1" key="1">
    <citation type="submission" date="2021-02" db="EMBL/GenBank/DDBJ databases">
        <authorList>
            <person name="Nowell W R."/>
        </authorList>
    </citation>
    <scope>NUCLEOTIDE SEQUENCE</scope>
</reference>
<protein>
    <submittedName>
        <fullName evidence="1">Uncharacterized protein</fullName>
    </submittedName>
</protein>
<name>A0A8S2M086_9BILA</name>
<feature type="non-terminal residue" evidence="1">
    <location>
        <position position="15"/>
    </location>
</feature>
<organism evidence="1 2">
    <name type="scientific">Didymodactylos carnosus</name>
    <dbReference type="NCBI Taxonomy" id="1234261"/>
    <lineage>
        <taxon>Eukaryota</taxon>
        <taxon>Metazoa</taxon>
        <taxon>Spiralia</taxon>
        <taxon>Gnathifera</taxon>
        <taxon>Rotifera</taxon>
        <taxon>Eurotatoria</taxon>
        <taxon>Bdelloidea</taxon>
        <taxon>Philodinida</taxon>
        <taxon>Philodinidae</taxon>
        <taxon>Didymodactylos</taxon>
    </lineage>
</organism>
<evidence type="ECO:0000313" key="1">
    <source>
        <dbReference type="EMBL" id="CAF3925405.1"/>
    </source>
</evidence>
<dbReference type="Proteomes" id="UP000682733">
    <property type="component" value="Unassembled WGS sequence"/>
</dbReference>
<gene>
    <name evidence="1" type="ORF">TMI583_LOCUS21417</name>
</gene>
<accession>A0A8S2M086</accession>
<sequence>MADFWLNEDFLPHLK</sequence>
<comment type="caution">
    <text evidence="1">The sequence shown here is derived from an EMBL/GenBank/DDBJ whole genome shotgun (WGS) entry which is preliminary data.</text>
</comment>
<evidence type="ECO:0000313" key="2">
    <source>
        <dbReference type="Proteomes" id="UP000682733"/>
    </source>
</evidence>
<dbReference type="EMBL" id="CAJOBA010024187">
    <property type="protein sequence ID" value="CAF3925405.1"/>
    <property type="molecule type" value="Genomic_DNA"/>
</dbReference>